<dbReference type="InterPro" id="IPR014284">
    <property type="entry name" value="RNA_pol_sigma-70_dom"/>
</dbReference>
<dbReference type="InterPro" id="IPR007630">
    <property type="entry name" value="RNA_pol_sigma70_r4"/>
</dbReference>
<dbReference type="PANTHER" id="PTHR30603">
    <property type="entry name" value="RNA POLYMERASE SIGMA FACTOR RPO"/>
    <property type="match status" value="1"/>
</dbReference>
<evidence type="ECO:0000256" key="1">
    <source>
        <dbReference type="ARBA" id="ARBA00023015"/>
    </source>
</evidence>
<dbReference type="SUPFAM" id="SSF88946">
    <property type="entry name" value="Sigma2 domain of RNA polymerase sigma factors"/>
    <property type="match status" value="1"/>
</dbReference>
<dbReference type="OrthoDB" id="9809557at2"/>
<dbReference type="Gene3D" id="1.20.120.1810">
    <property type="match status" value="1"/>
</dbReference>
<keyword evidence="1" id="KW-0805">Transcription regulation</keyword>
<evidence type="ECO:0000256" key="2">
    <source>
        <dbReference type="ARBA" id="ARBA00023082"/>
    </source>
</evidence>
<dbReference type="NCBIfam" id="TIGR02937">
    <property type="entry name" value="sigma70-ECF"/>
    <property type="match status" value="1"/>
</dbReference>
<dbReference type="GO" id="GO:0016987">
    <property type="term" value="F:sigma factor activity"/>
    <property type="evidence" value="ECO:0007669"/>
    <property type="project" value="UniProtKB-KW"/>
</dbReference>
<evidence type="ECO:0000313" key="7">
    <source>
        <dbReference type="EMBL" id="QEJ99537.1"/>
    </source>
</evidence>
<sequence>MGENIFSQYLKDIKRYPLLTAQEELCLADKIQNGDRGALQQLINSNLRLVVKMAKDRTPSENLLMDLIQEGNMGLMIAAEKFSSSFNARFSSYACWWIRQSLNRYLNGKHETIRLPFRKADLLRKIEKTIDLFKEKYRRTPSYEEIAEIIQVPLKSVIQMCVFTEKPISFDSPLQIHFSANLYDLTENNDYNPEKEYFRKVQIEAFRKFLQNTLKSREKDIIEERLPITDKNPKSLRSLGIKYGISAESVRQTEIRALKKLRMHEKYLKSEFFY</sequence>
<dbReference type="InterPro" id="IPR050239">
    <property type="entry name" value="Sigma-70_RNA_pol_init_factors"/>
</dbReference>
<keyword evidence="8" id="KW-1185">Reference proteome</keyword>
<dbReference type="Pfam" id="PF04539">
    <property type="entry name" value="Sigma70_r3"/>
    <property type="match status" value="1"/>
</dbReference>
<dbReference type="InterPro" id="IPR000943">
    <property type="entry name" value="RNA_pol_sigma70"/>
</dbReference>
<dbReference type="PROSITE" id="PS00715">
    <property type="entry name" value="SIGMA70_1"/>
    <property type="match status" value="1"/>
</dbReference>
<dbReference type="Pfam" id="PF04545">
    <property type="entry name" value="Sigma70_r4"/>
    <property type="match status" value="1"/>
</dbReference>
<dbReference type="EMBL" id="CDNC01000023">
    <property type="protein sequence ID" value="CEM62152.1"/>
    <property type="molecule type" value="Genomic_DNA"/>
</dbReference>
<reference evidence="6" key="1">
    <citation type="submission" date="2015-01" db="EMBL/GenBank/DDBJ databases">
        <authorList>
            <person name="Xiang T."/>
            <person name="Song Y."/>
            <person name="Huang L."/>
            <person name="Wang B."/>
            <person name="Wu P."/>
        </authorList>
    </citation>
    <scope>NUCLEOTIDE SEQUENCE [LARGE SCALE GENOMIC DNA]</scope>
    <source>
        <strain evidence="6">V1</strain>
    </source>
</reference>
<dbReference type="SUPFAM" id="SSF88659">
    <property type="entry name" value="Sigma3 and sigma4 domains of RNA polymerase sigma factors"/>
    <property type="match status" value="2"/>
</dbReference>
<dbReference type="Gene3D" id="1.10.10.10">
    <property type="entry name" value="Winged helix-like DNA-binding domain superfamily/Winged helix DNA-binding domain"/>
    <property type="match status" value="2"/>
</dbReference>
<dbReference type="InterPro" id="IPR036388">
    <property type="entry name" value="WH-like_DNA-bd_sf"/>
</dbReference>
<evidence type="ECO:0000313" key="6">
    <source>
        <dbReference type="EMBL" id="CEM62152.1"/>
    </source>
</evidence>
<accession>A0A0B7GX47</accession>
<dbReference type="InterPro" id="IPR013324">
    <property type="entry name" value="RNA_pol_sigma_r3/r4-like"/>
</dbReference>
<dbReference type="GO" id="GO:0003677">
    <property type="term" value="F:DNA binding"/>
    <property type="evidence" value="ECO:0007669"/>
    <property type="project" value="UniProtKB-KW"/>
</dbReference>
<proteinExistence type="predicted"/>
<dbReference type="AlphaFoldDB" id="A0A0B7GX47"/>
<dbReference type="PANTHER" id="PTHR30603:SF47">
    <property type="entry name" value="RNA POLYMERASE SIGMA FACTOR SIGD, CHLOROPLASTIC"/>
    <property type="match status" value="1"/>
</dbReference>
<gene>
    <name evidence="7" type="ORF">FUT82_00670</name>
    <name evidence="6" type="ORF">TPHV1_30047</name>
</gene>
<dbReference type="GO" id="GO:0006352">
    <property type="term" value="P:DNA-templated transcription initiation"/>
    <property type="evidence" value="ECO:0007669"/>
    <property type="project" value="InterPro"/>
</dbReference>
<dbReference type="Proteomes" id="UP000323594">
    <property type="component" value="Chromosome"/>
</dbReference>
<evidence type="ECO:0000256" key="3">
    <source>
        <dbReference type="ARBA" id="ARBA00023125"/>
    </source>
</evidence>
<organism evidence="6 8">
    <name type="scientific">Treponema phagedenis</name>
    <dbReference type="NCBI Taxonomy" id="162"/>
    <lineage>
        <taxon>Bacteria</taxon>
        <taxon>Pseudomonadati</taxon>
        <taxon>Spirochaetota</taxon>
        <taxon>Spirochaetia</taxon>
        <taxon>Spirochaetales</taxon>
        <taxon>Treponemataceae</taxon>
        <taxon>Treponema</taxon>
    </lineage>
</organism>
<dbReference type="RefSeq" id="WP_024752248.1">
    <property type="nucleotide sequence ID" value="NZ_CDNC01000023.1"/>
</dbReference>
<dbReference type="Pfam" id="PF04542">
    <property type="entry name" value="Sigma70_r2"/>
    <property type="match status" value="1"/>
</dbReference>
<dbReference type="InterPro" id="IPR007624">
    <property type="entry name" value="RNA_pol_sigma70_r3"/>
</dbReference>
<dbReference type="PRINTS" id="PR00046">
    <property type="entry name" value="SIGMA70FCT"/>
</dbReference>
<name>A0A0B7GX47_TREPH</name>
<keyword evidence="4" id="KW-0804">Transcription</keyword>
<dbReference type="Pfam" id="PF00140">
    <property type="entry name" value="Sigma70_r1_2"/>
    <property type="match status" value="1"/>
</dbReference>
<reference evidence="7 9" key="3">
    <citation type="submission" date="2019-08" db="EMBL/GenBank/DDBJ databases">
        <authorList>
            <person name="Kuhnert P."/>
        </authorList>
    </citation>
    <scope>NUCLEOTIDE SEQUENCE [LARGE SCALE GENOMIC DNA]</scope>
    <source>
        <strain evidence="7 9">B36.5</strain>
    </source>
</reference>
<keyword evidence="2" id="KW-0731">Sigma factor</keyword>
<protein>
    <submittedName>
        <fullName evidence="6 7">RNA polymerase sigma factor</fullName>
    </submittedName>
</protein>
<evidence type="ECO:0000313" key="9">
    <source>
        <dbReference type="Proteomes" id="UP000323594"/>
    </source>
</evidence>
<dbReference type="Proteomes" id="UP000042527">
    <property type="component" value="Unassembled WGS sequence"/>
</dbReference>
<reference evidence="8" key="2">
    <citation type="submission" date="2015-01" db="EMBL/GenBank/DDBJ databases">
        <authorList>
            <person name="Manzoor Shahid"/>
            <person name="Zubair Saima"/>
        </authorList>
    </citation>
    <scope>NUCLEOTIDE SEQUENCE [LARGE SCALE GENOMIC DNA]</scope>
    <source>
        <strain evidence="8">V1</strain>
    </source>
</reference>
<dbReference type="EMBL" id="CP042817">
    <property type="protein sequence ID" value="QEJ99537.1"/>
    <property type="molecule type" value="Genomic_DNA"/>
</dbReference>
<dbReference type="GeneID" id="57752424"/>
<dbReference type="InterPro" id="IPR013325">
    <property type="entry name" value="RNA_pol_sigma_r2"/>
</dbReference>
<evidence type="ECO:0000313" key="8">
    <source>
        <dbReference type="Proteomes" id="UP000042527"/>
    </source>
</evidence>
<feature type="domain" description="RNA polymerase sigma-70" evidence="5">
    <location>
        <begin position="66"/>
        <end position="79"/>
    </location>
</feature>
<dbReference type="InterPro" id="IPR007627">
    <property type="entry name" value="RNA_pol_sigma70_r2"/>
</dbReference>
<dbReference type="InterPro" id="IPR009042">
    <property type="entry name" value="RNA_pol_sigma70_r1_2"/>
</dbReference>
<evidence type="ECO:0000256" key="4">
    <source>
        <dbReference type="ARBA" id="ARBA00023163"/>
    </source>
</evidence>
<evidence type="ECO:0000259" key="5">
    <source>
        <dbReference type="PROSITE" id="PS00715"/>
    </source>
</evidence>
<keyword evidence="3" id="KW-0238">DNA-binding</keyword>